<evidence type="ECO:0000256" key="5">
    <source>
        <dbReference type="ARBA" id="ARBA00023163"/>
    </source>
</evidence>
<name>A0A314UMY7_PRUYE</name>
<evidence type="ECO:0000256" key="4">
    <source>
        <dbReference type="ARBA" id="ARBA00023125"/>
    </source>
</evidence>
<evidence type="ECO:0000256" key="1">
    <source>
        <dbReference type="ARBA" id="ARBA00004123"/>
    </source>
</evidence>
<accession>A0A314UMY7</accession>
<feature type="domain" description="Myb-like" evidence="7">
    <location>
        <begin position="9"/>
        <end position="61"/>
    </location>
</feature>
<sequence length="150" mass="17829">MTCQADIEGEKLRKGPWLEEEDEQLTAYVNLKGNRRWDALAKESGLRRSGRSCRMRWLNYLRPNLKHGHITVEEEKIILHLHERWGNKWSKIARMLPGRTDNEIKNYWRTHLKKKEPIQDVSKLHLLCLQETSNVHQTTASKVFSFRKVI</sequence>
<evidence type="ECO:0000259" key="7">
    <source>
        <dbReference type="PROSITE" id="PS50090"/>
    </source>
</evidence>
<dbReference type="SMART" id="SM00717">
    <property type="entry name" value="SANT"/>
    <property type="match status" value="2"/>
</dbReference>
<dbReference type="PANTHER" id="PTHR45675:SF8">
    <property type="entry name" value="TRANSCRIPTION FACTOR MYB27"/>
    <property type="match status" value="1"/>
</dbReference>
<keyword evidence="5" id="KW-0804">Transcription</keyword>
<dbReference type="PANTHER" id="PTHR45675">
    <property type="entry name" value="MYB TRANSCRIPTION FACTOR-RELATED-RELATED"/>
    <property type="match status" value="1"/>
</dbReference>
<dbReference type="InterPro" id="IPR001005">
    <property type="entry name" value="SANT/Myb"/>
</dbReference>
<evidence type="ECO:0000313" key="10">
    <source>
        <dbReference type="Proteomes" id="UP000250321"/>
    </source>
</evidence>
<dbReference type="STRING" id="2094558.A0A314UMY7"/>
<keyword evidence="2" id="KW-0677">Repeat</keyword>
<gene>
    <name evidence="9" type="ORF">Pyn_38062</name>
</gene>
<dbReference type="InterPro" id="IPR044676">
    <property type="entry name" value="EOBI/EOBII-like_plant"/>
</dbReference>
<keyword evidence="4" id="KW-0238">DNA-binding</keyword>
<dbReference type="EMBL" id="PJQY01003347">
    <property type="protein sequence ID" value="PQM38196.1"/>
    <property type="molecule type" value="Genomic_DNA"/>
</dbReference>
<comment type="caution">
    <text evidence="9">The sequence shown here is derived from an EMBL/GenBank/DDBJ whole genome shotgun (WGS) entry which is preliminary data.</text>
</comment>
<dbReference type="SUPFAM" id="SSF46689">
    <property type="entry name" value="Homeodomain-like"/>
    <property type="match status" value="1"/>
</dbReference>
<comment type="subcellular location">
    <subcellularLocation>
        <location evidence="1">Nucleus</location>
    </subcellularLocation>
</comment>
<dbReference type="InterPro" id="IPR017930">
    <property type="entry name" value="Myb_dom"/>
</dbReference>
<organism evidence="9 10">
    <name type="scientific">Prunus yedoensis var. nudiflora</name>
    <dbReference type="NCBI Taxonomy" id="2094558"/>
    <lineage>
        <taxon>Eukaryota</taxon>
        <taxon>Viridiplantae</taxon>
        <taxon>Streptophyta</taxon>
        <taxon>Embryophyta</taxon>
        <taxon>Tracheophyta</taxon>
        <taxon>Spermatophyta</taxon>
        <taxon>Magnoliopsida</taxon>
        <taxon>eudicotyledons</taxon>
        <taxon>Gunneridae</taxon>
        <taxon>Pentapetalae</taxon>
        <taxon>rosids</taxon>
        <taxon>fabids</taxon>
        <taxon>Rosales</taxon>
        <taxon>Rosaceae</taxon>
        <taxon>Amygdaloideae</taxon>
        <taxon>Amygdaleae</taxon>
        <taxon>Prunus</taxon>
    </lineage>
</organism>
<dbReference type="AlphaFoldDB" id="A0A314UMY7"/>
<evidence type="ECO:0000256" key="6">
    <source>
        <dbReference type="ARBA" id="ARBA00023242"/>
    </source>
</evidence>
<evidence type="ECO:0000256" key="2">
    <source>
        <dbReference type="ARBA" id="ARBA00022737"/>
    </source>
</evidence>
<feature type="domain" description="HTH myb-type" evidence="8">
    <location>
        <begin position="9"/>
        <end position="61"/>
    </location>
</feature>
<proteinExistence type="predicted"/>
<protein>
    <submittedName>
        <fullName evidence="9">Transcription factor MYB27</fullName>
    </submittedName>
</protein>
<keyword evidence="6" id="KW-0539">Nucleus</keyword>
<dbReference type="PROSITE" id="PS51294">
    <property type="entry name" value="HTH_MYB"/>
    <property type="match status" value="2"/>
</dbReference>
<evidence type="ECO:0000256" key="3">
    <source>
        <dbReference type="ARBA" id="ARBA00023015"/>
    </source>
</evidence>
<reference evidence="9 10" key="1">
    <citation type="submission" date="2018-02" db="EMBL/GenBank/DDBJ databases">
        <title>Draft genome of wild Prunus yedoensis var. nudiflora.</title>
        <authorList>
            <person name="Baek S."/>
            <person name="Kim J.-H."/>
            <person name="Choi K."/>
            <person name="Kim G.-B."/>
            <person name="Cho A."/>
            <person name="Jang H."/>
            <person name="Shin C.-H."/>
            <person name="Yu H.-J."/>
            <person name="Mun J.-H."/>
        </authorList>
    </citation>
    <scope>NUCLEOTIDE SEQUENCE [LARGE SCALE GENOMIC DNA]</scope>
    <source>
        <strain evidence="10">cv. Jeju island</strain>
        <tissue evidence="9">Leaf</tissue>
    </source>
</reference>
<dbReference type="GO" id="GO:0003700">
    <property type="term" value="F:DNA-binding transcription factor activity"/>
    <property type="evidence" value="ECO:0007669"/>
    <property type="project" value="InterPro"/>
</dbReference>
<dbReference type="CDD" id="cd00167">
    <property type="entry name" value="SANT"/>
    <property type="match status" value="2"/>
</dbReference>
<feature type="domain" description="Myb-like" evidence="7">
    <location>
        <begin position="62"/>
        <end position="112"/>
    </location>
</feature>
<dbReference type="InterPro" id="IPR009057">
    <property type="entry name" value="Homeodomain-like_sf"/>
</dbReference>
<dbReference type="PROSITE" id="PS50090">
    <property type="entry name" value="MYB_LIKE"/>
    <property type="match status" value="2"/>
</dbReference>
<evidence type="ECO:0000259" key="8">
    <source>
        <dbReference type="PROSITE" id="PS51294"/>
    </source>
</evidence>
<evidence type="ECO:0000313" key="9">
    <source>
        <dbReference type="EMBL" id="PQM38196.1"/>
    </source>
</evidence>
<dbReference type="GO" id="GO:0005634">
    <property type="term" value="C:nucleus"/>
    <property type="evidence" value="ECO:0007669"/>
    <property type="project" value="UniProtKB-SubCell"/>
</dbReference>
<feature type="domain" description="HTH myb-type" evidence="8">
    <location>
        <begin position="62"/>
        <end position="116"/>
    </location>
</feature>
<dbReference type="OrthoDB" id="2143914at2759"/>
<dbReference type="Pfam" id="PF00249">
    <property type="entry name" value="Myb_DNA-binding"/>
    <property type="match status" value="2"/>
</dbReference>
<dbReference type="Proteomes" id="UP000250321">
    <property type="component" value="Unassembled WGS sequence"/>
</dbReference>
<dbReference type="GO" id="GO:0043565">
    <property type="term" value="F:sequence-specific DNA binding"/>
    <property type="evidence" value="ECO:0007669"/>
    <property type="project" value="InterPro"/>
</dbReference>
<dbReference type="FunFam" id="1.10.10.60:FF:000011">
    <property type="entry name" value="Myb transcription factor"/>
    <property type="match status" value="1"/>
</dbReference>
<dbReference type="Gene3D" id="1.10.10.60">
    <property type="entry name" value="Homeodomain-like"/>
    <property type="match status" value="2"/>
</dbReference>
<keyword evidence="3" id="KW-0805">Transcription regulation</keyword>
<keyword evidence="10" id="KW-1185">Reference proteome</keyword>